<dbReference type="Proteomes" id="UP001596523">
    <property type="component" value="Unassembled WGS sequence"/>
</dbReference>
<dbReference type="SUPFAM" id="SSF55874">
    <property type="entry name" value="ATPase domain of HSP90 chaperone/DNA topoisomerase II/histidine kinase"/>
    <property type="match status" value="1"/>
</dbReference>
<dbReference type="InterPro" id="IPR036890">
    <property type="entry name" value="HATPase_C_sf"/>
</dbReference>
<dbReference type="InterPro" id="IPR003594">
    <property type="entry name" value="HATPase_dom"/>
</dbReference>
<sequence>MSPHTGSPAAVAPHYLCFRRAPRPIAPHSNDGDVRYAAFAFLPAPERVAEVRRAVTAVLAYWEVDEDVQDVAVLAVSELATNAVLHAAASTTITVLVEVASDLHVAVRDATKQLPVRKDPRGTDNENGRGLAIVEALCSEWGTTVYSDGTKSVWANFPLPHSNAG</sequence>
<evidence type="ECO:0000256" key="1">
    <source>
        <dbReference type="ARBA" id="ARBA00022527"/>
    </source>
</evidence>
<name>A0ABW2JFD9_9ACTN</name>
<keyword evidence="1" id="KW-0723">Serine/threonine-protein kinase</keyword>
<feature type="domain" description="Histidine kinase/HSP90-like ATPase" evidence="2">
    <location>
        <begin position="43"/>
        <end position="149"/>
    </location>
</feature>
<dbReference type="Gene3D" id="3.30.565.10">
    <property type="entry name" value="Histidine kinase-like ATPase, C-terminal domain"/>
    <property type="match status" value="1"/>
</dbReference>
<protein>
    <submittedName>
        <fullName evidence="3">ATP-binding protein</fullName>
    </submittedName>
</protein>
<gene>
    <name evidence="3" type="ORF">ACFQVC_11100</name>
</gene>
<dbReference type="RefSeq" id="WP_381829505.1">
    <property type="nucleotide sequence ID" value="NZ_JBHTCF010000003.1"/>
</dbReference>
<evidence type="ECO:0000313" key="4">
    <source>
        <dbReference type="Proteomes" id="UP001596523"/>
    </source>
</evidence>
<comment type="caution">
    <text evidence="3">The sequence shown here is derived from an EMBL/GenBank/DDBJ whole genome shotgun (WGS) entry which is preliminary data.</text>
</comment>
<keyword evidence="1" id="KW-0808">Transferase</keyword>
<proteinExistence type="predicted"/>
<dbReference type="CDD" id="cd16936">
    <property type="entry name" value="HATPase_RsbW-like"/>
    <property type="match status" value="1"/>
</dbReference>
<evidence type="ECO:0000313" key="3">
    <source>
        <dbReference type="EMBL" id="MFC7304764.1"/>
    </source>
</evidence>
<keyword evidence="3" id="KW-0067">ATP-binding</keyword>
<dbReference type="PANTHER" id="PTHR35526:SF3">
    <property type="entry name" value="ANTI-SIGMA-F FACTOR RSBW"/>
    <property type="match status" value="1"/>
</dbReference>
<evidence type="ECO:0000259" key="2">
    <source>
        <dbReference type="Pfam" id="PF13581"/>
    </source>
</evidence>
<dbReference type="InterPro" id="IPR050267">
    <property type="entry name" value="Anti-sigma-factor_SerPK"/>
</dbReference>
<keyword evidence="3" id="KW-0547">Nucleotide-binding</keyword>
<organism evidence="3 4">
    <name type="scientific">Streptomyces monticola</name>
    <dbReference type="NCBI Taxonomy" id="2666263"/>
    <lineage>
        <taxon>Bacteria</taxon>
        <taxon>Bacillati</taxon>
        <taxon>Actinomycetota</taxon>
        <taxon>Actinomycetes</taxon>
        <taxon>Kitasatosporales</taxon>
        <taxon>Streptomycetaceae</taxon>
        <taxon>Streptomyces</taxon>
    </lineage>
</organism>
<dbReference type="EMBL" id="JBHTCF010000003">
    <property type="protein sequence ID" value="MFC7304764.1"/>
    <property type="molecule type" value="Genomic_DNA"/>
</dbReference>
<accession>A0ABW2JFD9</accession>
<reference evidence="4" key="1">
    <citation type="journal article" date="2019" name="Int. J. Syst. Evol. Microbiol.">
        <title>The Global Catalogue of Microorganisms (GCM) 10K type strain sequencing project: providing services to taxonomists for standard genome sequencing and annotation.</title>
        <authorList>
            <consortium name="The Broad Institute Genomics Platform"/>
            <consortium name="The Broad Institute Genome Sequencing Center for Infectious Disease"/>
            <person name="Wu L."/>
            <person name="Ma J."/>
        </authorList>
    </citation>
    <scope>NUCLEOTIDE SEQUENCE [LARGE SCALE GENOMIC DNA]</scope>
    <source>
        <strain evidence="4">SYNS20</strain>
    </source>
</reference>
<dbReference type="Pfam" id="PF13581">
    <property type="entry name" value="HATPase_c_2"/>
    <property type="match status" value="1"/>
</dbReference>
<keyword evidence="1" id="KW-0418">Kinase</keyword>
<keyword evidence="4" id="KW-1185">Reference proteome</keyword>
<dbReference type="GO" id="GO:0005524">
    <property type="term" value="F:ATP binding"/>
    <property type="evidence" value="ECO:0007669"/>
    <property type="project" value="UniProtKB-KW"/>
</dbReference>
<dbReference type="PANTHER" id="PTHR35526">
    <property type="entry name" value="ANTI-SIGMA-F FACTOR RSBW-RELATED"/>
    <property type="match status" value="1"/>
</dbReference>